<name>A0AAV2NQ06_9HYME</name>
<keyword evidence="2" id="KW-1185">Reference proteome</keyword>
<evidence type="ECO:0000313" key="2">
    <source>
        <dbReference type="Proteomes" id="UP001497644"/>
    </source>
</evidence>
<gene>
    <name evidence="1" type="ORF">LPLAT_LOCUS8398</name>
</gene>
<evidence type="ECO:0000313" key="1">
    <source>
        <dbReference type="EMBL" id="CAL1682476.1"/>
    </source>
</evidence>
<dbReference type="Proteomes" id="UP001497644">
    <property type="component" value="Chromosome 4"/>
</dbReference>
<accession>A0AAV2NQ06</accession>
<organism evidence="1 2">
    <name type="scientific">Lasius platythorax</name>
    <dbReference type="NCBI Taxonomy" id="488582"/>
    <lineage>
        <taxon>Eukaryota</taxon>
        <taxon>Metazoa</taxon>
        <taxon>Ecdysozoa</taxon>
        <taxon>Arthropoda</taxon>
        <taxon>Hexapoda</taxon>
        <taxon>Insecta</taxon>
        <taxon>Pterygota</taxon>
        <taxon>Neoptera</taxon>
        <taxon>Endopterygota</taxon>
        <taxon>Hymenoptera</taxon>
        <taxon>Apocrita</taxon>
        <taxon>Aculeata</taxon>
        <taxon>Formicoidea</taxon>
        <taxon>Formicidae</taxon>
        <taxon>Formicinae</taxon>
        <taxon>Lasius</taxon>
        <taxon>Lasius</taxon>
    </lineage>
</organism>
<dbReference type="EMBL" id="OZ034827">
    <property type="protein sequence ID" value="CAL1682476.1"/>
    <property type="molecule type" value="Genomic_DNA"/>
</dbReference>
<sequence length="66" mass="7791">MNRETLTLCKMDANYLYKFLHKMVDVDQHKMVDVDHVILTWGTPKSFTLEDDLQVETQLVVQFFGN</sequence>
<reference evidence="1" key="1">
    <citation type="submission" date="2024-04" db="EMBL/GenBank/DDBJ databases">
        <authorList>
            <consortium name="Molecular Ecology Group"/>
        </authorList>
    </citation>
    <scope>NUCLEOTIDE SEQUENCE</scope>
</reference>
<proteinExistence type="predicted"/>
<protein>
    <submittedName>
        <fullName evidence="1">Uncharacterized protein</fullName>
    </submittedName>
</protein>
<dbReference type="AlphaFoldDB" id="A0AAV2NQ06"/>